<dbReference type="PANTHER" id="PTHR31193">
    <property type="entry name" value="TRANSMEMBRANE PROTEIN C9ORF91"/>
    <property type="match status" value="1"/>
</dbReference>
<dbReference type="PANTHER" id="PTHR31193:SF1">
    <property type="entry name" value="TRANSMEMBRANE PROTEIN 268"/>
    <property type="match status" value="1"/>
</dbReference>
<dbReference type="Pfam" id="PF14800">
    <property type="entry name" value="DUF4481"/>
    <property type="match status" value="1"/>
</dbReference>
<evidence type="ECO:0008006" key="5">
    <source>
        <dbReference type="Google" id="ProtNLM"/>
    </source>
</evidence>
<protein>
    <recommendedName>
        <fullName evidence="5">Transmembrane protein 268</fullName>
    </recommendedName>
</protein>
<feature type="region of interest" description="Disordered" evidence="1">
    <location>
        <begin position="20"/>
        <end position="49"/>
    </location>
</feature>
<proteinExistence type="predicted"/>
<evidence type="ECO:0000313" key="4">
    <source>
        <dbReference type="Proteomes" id="UP000614350"/>
    </source>
</evidence>
<evidence type="ECO:0000313" key="3">
    <source>
        <dbReference type="EMBL" id="KAF7383611.1"/>
    </source>
</evidence>
<keyword evidence="2" id="KW-0472">Membrane</keyword>
<accession>A0A834JDH7</accession>
<keyword evidence="2" id="KW-1133">Transmembrane helix</keyword>
<feature type="transmembrane region" description="Helical" evidence="2">
    <location>
        <begin position="267"/>
        <end position="287"/>
    </location>
</feature>
<evidence type="ECO:0000256" key="2">
    <source>
        <dbReference type="SAM" id="Phobius"/>
    </source>
</evidence>
<sequence length="471" mass="54294">MRQVVSQQIRRRVLYCQKPGKYTNNSKKKINKKLDDTNTTDHISEASPSDITSKTKNWVQFEEEIEPSETVSKDESKYVNKVQKNTPAVIKPESVTINVDKIGKTVENLEVINKTNNEYSGAVIATESVQINLDRSGLSRSIVSESTDLNVPSDIKTTDPKSASLKTVDLRDVSNGRNNPSNVIINTRWPWITPARFRPELVPEELMAQGLTLTVEDYVHIMELLVNDVRFNMYNVCYKRILVLWIFTAFVVLLGLLFSGVTGLTLFGLGVMWLVLNAAAIFFCMFIKIKLNHNLEKCMAQVNKHLLRHKILLGLDDRGKISCHKVNLCFIYFDTTDCIKKLQEVIEREECEGRTIRSNENDTQRKRELQQRMDIDDSDIVIQGSTTTRISRKQGKSEQVLCRYVQRWAKDYLRRRLDWTVDEDGNPSSPRHIASALCPCQYVEEWLRNKPRIQGRDFCPRWSSFLRDRGI</sequence>
<evidence type="ECO:0000256" key="1">
    <source>
        <dbReference type="SAM" id="MobiDB-lite"/>
    </source>
</evidence>
<name>A0A834JDH7_VESVU</name>
<dbReference type="InterPro" id="IPR028054">
    <property type="entry name" value="DUF4481"/>
</dbReference>
<dbReference type="Proteomes" id="UP000614350">
    <property type="component" value="Unassembled WGS sequence"/>
</dbReference>
<gene>
    <name evidence="3" type="ORF">HZH66_012961</name>
</gene>
<dbReference type="EMBL" id="JACSEA010000017">
    <property type="protein sequence ID" value="KAF7383611.1"/>
    <property type="molecule type" value="Genomic_DNA"/>
</dbReference>
<dbReference type="AlphaFoldDB" id="A0A834JDH7"/>
<organism evidence="3 4">
    <name type="scientific">Vespula vulgaris</name>
    <name type="common">Yellow jacket</name>
    <name type="synonym">Wasp</name>
    <dbReference type="NCBI Taxonomy" id="7454"/>
    <lineage>
        <taxon>Eukaryota</taxon>
        <taxon>Metazoa</taxon>
        <taxon>Ecdysozoa</taxon>
        <taxon>Arthropoda</taxon>
        <taxon>Hexapoda</taxon>
        <taxon>Insecta</taxon>
        <taxon>Pterygota</taxon>
        <taxon>Neoptera</taxon>
        <taxon>Endopterygota</taxon>
        <taxon>Hymenoptera</taxon>
        <taxon>Apocrita</taxon>
        <taxon>Aculeata</taxon>
        <taxon>Vespoidea</taxon>
        <taxon>Vespidae</taxon>
        <taxon>Vespinae</taxon>
        <taxon>Vespula</taxon>
    </lineage>
</organism>
<reference evidence="3" key="1">
    <citation type="journal article" date="2020" name="G3 (Bethesda)">
        <title>High-Quality Assemblies for Three Invasive Social Wasps from the &lt;i&gt;Vespula&lt;/i&gt; Genus.</title>
        <authorList>
            <person name="Harrop T.W.R."/>
            <person name="Guhlin J."/>
            <person name="McLaughlin G.M."/>
            <person name="Permina E."/>
            <person name="Stockwell P."/>
            <person name="Gilligan J."/>
            <person name="Le Lec M.F."/>
            <person name="Gruber M.A.M."/>
            <person name="Quinn O."/>
            <person name="Lovegrove M."/>
            <person name="Duncan E.J."/>
            <person name="Remnant E.J."/>
            <person name="Van Eeckhoven J."/>
            <person name="Graham B."/>
            <person name="Knapp R.A."/>
            <person name="Langford K.W."/>
            <person name="Kronenberg Z."/>
            <person name="Press M.O."/>
            <person name="Eacker S.M."/>
            <person name="Wilson-Rankin E.E."/>
            <person name="Purcell J."/>
            <person name="Lester P.J."/>
            <person name="Dearden P.K."/>
        </authorList>
    </citation>
    <scope>NUCLEOTIDE SEQUENCE</scope>
    <source>
        <strain evidence="3">Marl-1</strain>
    </source>
</reference>
<keyword evidence="4" id="KW-1185">Reference proteome</keyword>
<keyword evidence="2" id="KW-0812">Transmembrane</keyword>
<comment type="caution">
    <text evidence="3">The sequence shown here is derived from an EMBL/GenBank/DDBJ whole genome shotgun (WGS) entry which is preliminary data.</text>
</comment>
<feature type="transmembrane region" description="Helical" evidence="2">
    <location>
        <begin position="241"/>
        <end position="261"/>
    </location>
</feature>